<accession>A0ABY9RV90</accession>
<gene>
    <name evidence="4" type="ORF">RGF97_16350</name>
</gene>
<evidence type="ECO:0000256" key="2">
    <source>
        <dbReference type="SAM" id="Phobius"/>
    </source>
</evidence>
<evidence type="ECO:0000313" key="4">
    <source>
        <dbReference type="EMBL" id="WMX46101.1"/>
    </source>
</evidence>
<dbReference type="Proteomes" id="UP001250858">
    <property type="component" value="Chromosome"/>
</dbReference>
<evidence type="ECO:0000256" key="1">
    <source>
        <dbReference type="SAM" id="MobiDB-lite"/>
    </source>
</evidence>
<dbReference type="RefSeq" id="WP_309548799.1">
    <property type="nucleotide sequence ID" value="NZ_CP133762.1"/>
</dbReference>
<reference evidence="4 5" key="1">
    <citation type="submission" date="2023-09" db="EMBL/GenBank/DDBJ databases">
        <title>Complete genome of Streptomyces roseicoloratus T14.</title>
        <authorList>
            <person name="Bashizi T."/>
            <person name="Kim M.-J."/>
            <person name="Lee G."/>
            <person name="Tagele S.B."/>
            <person name="Shin J.-H."/>
        </authorList>
    </citation>
    <scope>NUCLEOTIDE SEQUENCE [LARGE SCALE GENOMIC DNA]</scope>
    <source>
        <strain evidence="4 5">T14</strain>
    </source>
</reference>
<evidence type="ECO:0008006" key="6">
    <source>
        <dbReference type="Google" id="ProtNLM"/>
    </source>
</evidence>
<name>A0ABY9RV90_9ACTN</name>
<organism evidence="4 5">
    <name type="scientific">Streptomyces roseicoloratus</name>
    <dbReference type="NCBI Taxonomy" id="2508722"/>
    <lineage>
        <taxon>Bacteria</taxon>
        <taxon>Bacillati</taxon>
        <taxon>Actinomycetota</taxon>
        <taxon>Actinomycetes</taxon>
        <taxon>Kitasatosporales</taxon>
        <taxon>Streptomycetaceae</taxon>
        <taxon>Streptomyces</taxon>
    </lineage>
</organism>
<protein>
    <recommendedName>
        <fullName evidence="6">Aromatic ring-opening dioxygenase LigA</fullName>
    </recommendedName>
</protein>
<evidence type="ECO:0000313" key="5">
    <source>
        <dbReference type="Proteomes" id="UP001250858"/>
    </source>
</evidence>
<dbReference type="EMBL" id="CP133762">
    <property type="protein sequence ID" value="WMX46101.1"/>
    <property type="molecule type" value="Genomic_DNA"/>
</dbReference>
<proteinExistence type="predicted"/>
<feature type="region of interest" description="Disordered" evidence="1">
    <location>
        <begin position="1"/>
        <end position="21"/>
    </location>
</feature>
<keyword evidence="2" id="KW-1133">Transmembrane helix</keyword>
<evidence type="ECO:0000256" key="3">
    <source>
        <dbReference type="SAM" id="SignalP"/>
    </source>
</evidence>
<feature type="signal peptide" evidence="3">
    <location>
        <begin position="1"/>
        <end position="47"/>
    </location>
</feature>
<keyword evidence="3" id="KW-0732">Signal</keyword>
<feature type="region of interest" description="Disordered" evidence="1">
    <location>
        <begin position="200"/>
        <end position="237"/>
    </location>
</feature>
<sequence length="441" mass="46431">MSVKRQRATGRTAGGRTTGARAARTRVAGALAAAACAAALLPGTAWAAGDGGGYAFEDGAQPVQGAVSHLDAEQLRPGKTYRDTIKKDGKLYYRVDLDAKQNAYVSVVAVPKTGGKVAYGDGIKVSMRDGSNNRCGSQEADFGSAEFARPITAYADRTIDPDSSTCREQGAYYVLVERDSAKESDPADWELEIRFRTEPGLTKAGPTALPSNWPSATPAPPTGGPQRRDGGAGFGAATSLKQGEWRTDIRPGQTLIYRVPVDWGQQLFVRAELGSSPASDEYLSHALALSLENQVLGHVSRDTMTYSGDPATMALQPERPVAYENRFSGNYSTSAVRFAGWYYVSATLSPAVAKEYGDKPLPLTLRVNLTGQPKDGPAYDGPAGSFAVTDDDRDAAASGQSGPQAARSDTMKVVGVAGIGAGGVLLLGLGAWWLLARRSTA</sequence>
<feature type="transmembrane region" description="Helical" evidence="2">
    <location>
        <begin position="413"/>
        <end position="435"/>
    </location>
</feature>
<feature type="chain" id="PRO_5046488020" description="Aromatic ring-opening dioxygenase LigA" evidence="3">
    <location>
        <begin position="48"/>
        <end position="441"/>
    </location>
</feature>
<keyword evidence="5" id="KW-1185">Reference proteome</keyword>
<keyword evidence="2" id="KW-0472">Membrane</keyword>
<keyword evidence="2" id="KW-0812">Transmembrane</keyword>